<evidence type="ECO:0000256" key="2">
    <source>
        <dbReference type="SAM" id="Phobius"/>
    </source>
</evidence>
<dbReference type="RefSeq" id="WP_111502389.1">
    <property type="nucleotide sequence ID" value="NZ_QKYN01000073.1"/>
</dbReference>
<dbReference type="SUPFAM" id="SSF51126">
    <property type="entry name" value="Pectin lyase-like"/>
    <property type="match status" value="1"/>
</dbReference>
<keyword evidence="2" id="KW-0812">Transmembrane</keyword>
<sequence>MARRTAALVAALVTVVGSTVLAGAPVAAAMDITGAILAGRDVVLDGDAVLSLPPGTTTYRGVLTGQGTLTLRAAGGPATLILTRDSDFALPPGRRRQEVTTTPDHPVTTVSNPDPPAVVVEAGVTLQYGTGGSTGVIGHYPYQTPGFQLNADNVRVDGTLVLDVAGRNYNLGTITGTGLVSQPRATWGTLELSGDQPFAGTLANGTGTDLGTNAYTTSLDRLRAVLNNGSAMVGAATDRTEVLRPDFYQTVYGNDINFHSWGTGKVVMTGVYSYADGGSEGDPALSDPSLNYDAIPHRNNTRGINIEGAHVQWGDGTTRRFFLPANAADSYINIHNNGTLAFDYDGPVTLGTPVSGGIYHNSLATPAYADVSLLPTRGNDVTFAAPQNYHGTTAIGAGAVLRLGSGTAGGDATLLTDTPTDRIVDDGALVLQNRTTPLSLCRITGNGSLTQAGPASTTMRAPVDYTGATTISNGTLALTAAADLAASSGVRLTSAAAVLDLRRAGSPTVRTLSGVRGSTILMARGTTLTVLQTSSTRFEGRVVGGTLKEPGGGASPSSGVGVVPARAVTGPGTAEAASTGSLPAVAVAVATAVGVGAGIVLLARRLRQPKARGRRGSRS</sequence>
<keyword evidence="5" id="KW-1185">Reference proteome</keyword>
<organism evidence="4 5">
    <name type="scientific">Streptacidiphilus pinicola</name>
    <dbReference type="NCBI Taxonomy" id="2219663"/>
    <lineage>
        <taxon>Bacteria</taxon>
        <taxon>Bacillati</taxon>
        <taxon>Actinomycetota</taxon>
        <taxon>Actinomycetes</taxon>
        <taxon>Kitasatosporales</taxon>
        <taxon>Streptomycetaceae</taxon>
        <taxon>Streptacidiphilus</taxon>
    </lineage>
</organism>
<dbReference type="InterPro" id="IPR011050">
    <property type="entry name" value="Pectin_lyase_fold/virulence"/>
</dbReference>
<dbReference type="Gene3D" id="2.160.20.20">
    <property type="match status" value="1"/>
</dbReference>
<feature type="compositionally biased region" description="Low complexity" evidence="1">
    <location>
        <begin position="99"/>
        <end position="110"/>
    </location>
</feature>
<evidence type="ECO:0000313" key="4">
    <source>
        <dbReference type="EMBL" id="RAG84024.1"/>
    </source>
</evidence>
<dbReference type="InterPro" id="IPR012332">
    <property type="entry name" value="Autotransporter_pectin_lyase_C"/>
</dbReference>
<evidence type="ECO:0000313" key="5">
    <source>
        <dbReference type="Proteomes" id="UP000248889"/>
    </source>
</evidence>
<dbReference type="OrthoDB" id="9815868at2"/>
<comment type="caution">
    <text evidence="4">The sequence shown here is derived from an EMBL/GenBank/DDBJ whole genome shotgun (WGS) entry which is preliminary data.</text>
</comment>
<keyword evidence="2" id="KW-0472">Membrane</keyword>
<reference evidence="4 5" key="1">
    <citation type="submission" date="2018-06" db="EMBL/GenBank/DDBJ databases">
        <title>Streptacidiphilus pinicola sp. nov., isolated from pine grove soil.</title>
        <authorList>
            <person name="Roh S.G."/>
            <person name="Park S."/>
            <person name="Kim M.-K."/>
            <person name="Yun B.-R."/>
            <person name="Park J."/>
            <person name="Kim M.J."/>
            <person name="Kim Y.S."/>
            <person name="Kim S.B."/>
        </authorList>
    </citation>
    <scope>NUCLEOTIDE SEQUENCE [LARGE SCALE GENOMIC DNA]</scope>
    <source>
        <strain evidence="4 5">MMS16-CNU450</strain>
    </source>
</reference>
<dbReference type="Proteomes" id="UP000248889">
    <property type="component" value="Unassembled WGS sequence"/>
</dbReference>
<protein>
    <submittedName>
        <fullName evidence="4">Autotransporter</fullName>
    </submittedName>
</protein>
<feature type="region of interest" description="Disordered" evidence="1">
    <location>
        <begin position="92"/>
        <end position="114"/>
    </location>
</feature>
<feature type="transmembrane region" description="Helical" evidence="2">
    <location>
        <begin position="582"/>
        <end position="603"/>
    </location>
</feature>
<dbReference type="AlphaFoldDB" id="A0A2X0IG62"/>
<keyword evidence="2" id="KW-1133">Transmembrane helix</keyword>
<dbReference type="EMBL" id="QKYN01000073">
    <property type="protein sequence ID" value="RAG84024.1"/>
    <property type="molecule type" value="Genomic_DNA"/>
</dbReference>
<proteinExistence type="predicted"/>
<feature type="chain" id="PRO_5038390342" evidence="3">
    <location>
        <begin position="23"/>
        <end position="619"/>
    </location>
</feature>
<name>A0A2X0IG62_9ACTN</name>
<accession>A0A2X0IG62</accession>
<feature type="signal peptide" evidence="3">
    <location>
        <begin position="1"/>
        <end position="22"/>
    </location>
</feature>
<keyword evidence="3" id="KW-0732">Signal</keyword>
<gene>
    <name evidence="4" type="ORF">DN069_19170</name>
</gene>
<evidence type="ECO:0000256" key="1">
    <source>
        <dbReference type="SAM" id="MobiDB-lite"/>
    </source>
</evidence>
<evidence type="ECO:0000256" key="3">
    <source>
        <dbReference type="SAM" id="SignalP"/>
    </source>
</evidence>